<dbReference type="Pfam" id="PF04565">
    <property type="entry name" value="RNA_pol_Rpb2_3"/>
    <property type="match status" value="1"/>
</dbReference>
<evidence type="ECO:0000259" key="13">
    <source>
        <dbReference type="Pfam" id="PF04561"/>
    </source>
</evidence>
<feature type="domain" description="RNA polymerase Rpb2" evidence="13">
    <location>
        <begin position="169"/>
        <end position="353"/>
    </location>
</feature>
<dbReference type="Gene3D" id="2.40.270.10">
    <property type="entry name" value="DNA-directed RNA polymerase, subunit 2, domain 6"/>
    <property type="match status" value="1"/>
</dbReference>
<dbReference type="Gene3D" id="2.40.50.150">
    <property type="match status" value="1"/>
</dbReference>
<dbReference type="CDD" id="cd00653">
    <property type="entry name" value="RNA_pol_B_RPB2"/>
    <property type="match status" value="1"/>
</dbReference>
<evidence type="ECO:0000313" key="18">
    <source>
        <dbReference type="EMBL" id="RSN70037.1"/>
    </source>
</evidence>
<evidence type="ECO:0000259" key="16">
    <source>
        <dbReference type="Pfam" id="PF04566"/>
    </source>
</evidence>
<dbReference type="RefSeq" id="WP_125740767.1">
    <property type="nucleotide sequence ID" value="NZ_RCOR01000014.1"/>
</dbReference>
<protein>
    <recommendedName>
        <fullName evidence="10">DNA-directed RNA polymerase subunit beta</fullName>
        <ecNumber evidence="10">2.7.7.6</ecNumber>
    </recommendedName>
</protein>
<evidence type="ECO:0000256" key="6">
    <source>
        <dbReference type="ARBA" id="ARBA00022833"/>
    </source>
</evidence>
<dbReference type="GO" id="GO:0032549">
    <property type="term" value="F:ribonucleoside binding"/>
    <property type="evidence" value="ECO:0007669"/>
    <property type="project" value="InterPro"/>
</dbReference>
<dbReference type="InterPro" id="IPR007644">
    <property type="entry name" value="RNA_pol_bsu_protrusion"/>
</dbReference>
<dbReference type="InterPro" id="IPR007642">
    <property type="entry name" value="RNA_pol_Rpb2_2"/>
</dbReference>
<dbReference type="EC" id="2.7.7.6" evidence="10"/>
<dbReference type="Pfam" id="PF04561">
    <property type="entry name" value="RNA_pol_Rpb2_2"/>
    <property type="match status" value="1"/>
</dbReference>
<keyword evidence="2 10" id="KW-0240">DNA-directed RNA polymerase</keyword>
<feature type="domain" description="RNA polymerase Rpb2" evidence="12">
    <location>
        <begin position="1026"/>
        <end position="1116"/>
    </location>
</feature>
<dbReference type="InterPro" id="IPR037033">
    <property type="entry name" value="DNA-dir_RNAP_su2_hyb_sf"/>
</dbReference>
<evidence type="ECO:0000256" key="8">
    <source>
        <dbReference type="ARBA" id="ARBA00025838"/>
    </source>
</evidence>
<dbReference type="NCBIfam" id="NF006335">
    <property type="entry name" value="PRK08565.1"/>
    <property type="match status" value="1"/>
</dbReference>
<comment type="subunit">
    <text evidence="8">Part of the RNA polymerase complex.</text>
</comment>
<dbReference type="GO" id="GO:0000428">
    <property type="term" value="C:DNA-directed RNA polymerase complex"/>
    <property type="evidence" value="ECO:0007669"/>
    <property type="project" value="UniProtKB-KW"/>
</dbReference>
<accession>A0A429G871</accession>
<feature type="domain" description="RNA polymerase Rpb2" evidence="17">
    <location>
        <begin position="600"/>
        <end position="632"/>
    </location>
</feature>
<dbReference type="NCBIfam" id="NF007175">
    <property type="entry name" value="PRK09606.1"/>
    <property type="match status" value="1"/>
</dbReference>
<feature type="domain" description="RNA polymerase beta subunit protrusion" evidence="14">
    <location>
        <begin position="23"/>
        <end position="399"/>
    </location>
</feature>
<feature type="domain" description="RNA polymerase Rpb2" evidence="16">
    <location>
        <begin position="522"/>
        <end position="580"/>
    </location>
</feature>
<feature type="domain" description="RNA polymerase Rpb2" evidence="15">
    <location>
        <begin position="423"/>
        <end position="487"/>
    </location>
</feature>
<dbReference type="GO" id="GO:0003677">
    <property type="term" value="F:DNA binding"/>
    <property type="evidence" value="ECO:0007669"/>
    <property type="project" value="InterPro"/>
</dbReference>
<dbReference type="InterPro" id="IPR015712">
    <property type="entry name" value="DNA-dir_RNA_pol_su2"/>
</dbReference>
<dbReference type="GO" id="GO:0046872">
    <property type="term" value="F:metal ion binding"/>
    <property type="evidence" value="ECO:0007669"/>
    <property type="project" value="UniProtKB-KW"/>
</dbReference>
<sequence length="1121" mass="126700">MLSKRSEVDFYPIVKAYFRERNLADVQIESFNRFLERGIQEVVDAFKEIELVENYKLILSRVYVGRPEIDEYDGSSLPAMPNEIRLRNADYIAPIELEIKVYAGGMELKTERVRIGHLPIMVKSKGCYLYGLDEKRLISKGEDPRDPGGYFIINGSERVLVMRDDIAPNKVIVEQTVAENKPYSHVAQIVSARAGLRTRLYLEYYMRDGTIKASTGALRGIPVAMLLKALGLERDEDIVDAISSVDDEIRSEFLYSLDDVQRRAEEEGAQIITREEALDYIGRRLVQAVPRADRIRYAKEYLRNNFLPHIGVSEEDNIVKAYFLAKMIEKLLKVVRGKLEPDDKDHFSNKRLRLSGTLMQEVFRDSFYQLVRKLKEKADEQLSSGVYDLDIRRIIQSQKLVTQRIIRAVATGAWPGGDLGVSQNLERTNYIATLHHLRRVNSPLPAGLPLHEVRQTHGTSIGRLCPLETPEGTNVGLVRSLAIFCDVTFGTDPEPIIELVLDWGAKPAKEAKPREVGSLTPVYVNGRLVAFTDKPEELVSFLREKRAELNPEVNFIYNREEGAVFINADAGRMRRPLIPVSKLKEAIELLPKVDSGELSFTDLVKMGVVELLDADEEEYAVVAQSIEEITDKHTHFDFAPYAMFGVAASQIPYAEHNNIPRDIIGSNMVRQGLGEYLANWRLRFDSRAFLMFYPQRPIVETRGAEITGYNYRPSGQNLVVALLPMDGYNMDDALVMSKGAIDRGAARAVFFRTYETEARRHAIIEGDKFENPVALKKVSGKKEEQYYQKLGEDGIVDPETYVEGGDVLIGKTSPPRFSPELTVGSGYPQYTFERRDTSISMRAWERGVVTDVLLATKTGGEKLVRVNVRETRPPELGDKFATRHGQKGVLGMIYRHEDMPFTAQGIIPDIVLDPHTIPSRMTIGQLYEIIAGKVGALEGRFVDGTPFMSEPVEDLMEALVKLGFEYSGEEIMYDGRTGRMIKAPVFIGISYYQRLKHMVRDKIHARARGQMQLLTRQPVEGRARGGGLRLGEMEGEVLISHGAASVIRDRYIDQSDKTIIYVCKECGTIAFFNQKTNEFFCPRCQSSVEVKPLITSYASKLFIEELMSGHVDVRLSVEEEI</sequence>
<evidence type="ECO:0000259" key="14">
    <source>
        <dbReference type="Pfam" id="PF04563"/>
    </source>
</evidence>
<dbReference type="Pfam" id="PF00562">
    <property type="entry name" value="RNA_pol_Rpb2_6"/>
    <property type="match status" value="1"/>
</dbReference>
<dbReference type="InterPro" id="IPR007647">
    <property type="entry name" value="RNA_pol_Rpb2_5"/>
</dbReference>
<evidence type="ECO:0000256" key="3">
    <source>
        <dbReference type="ARBA" id="ARBA00022679"/>
    </source>
</evidence>
<dbReference type="FunFam" id="2.40.270.10:FF:000011">
    <property type="entry name" value="DNA-directed RNA polymerase subunit beta"/>
    <property type="match status" value="1"/>
</dbReference>
<dbReference type="PANTHER" id="PTHR20856">
    <property type="entry name" value="DNA-DIRECTED RNA POLYMERASE I SUBUNIT 2"/>
    <property type="match status" value="1"/>
</dbReference>
<keyword evidence="5" id="KW-0479">Metal-binding</keyword>
<evidence type="ECO:0000259" key="12">
    <source>
        <dbReference type="Pfam" id="PF04560"/>
    </source>
</evidence>
<dbReference type="Gene3D" id="3.90.1110.10">
    <property type="entry name" value="RNA polymerase Rpb2, domain 2"/>
    <property type="match status" value="1"/>
</dbReference>
<dbReference type="Proteomes" id="UP000278149">
    <property type="component" value="Unassembled WGS sequence"/>
</dbReference>
<dbReference type="GO" id="GO:0006351">
    <property type="term" value="P:DNA-templated transcription"/>
    <property type="evidence" value="ECO:0007669"/>
    <property type="project" value="InterPro"/>
</dbReference>
<evidence type="ECO:0000256" key="5">
    <source>
        <dbReference type="ARBA" id="ARBA00022723"/>
    </source>
</evidence>
<evidence type="ECO:0000259" key="11">
    <source>
        <dbReference type="Pfam" id="PF00562"/>
    </source>
</evidence>
<comment type="caution">
    <text evidence="18">The sequence shown here is derived from an EMBL/GenBank/DDBJ whole genome shotgun (WGS) entry which is preliminary data.</text>
</comment>
<evidence type="ECO:0000259" key="17">
    <source>
        <dbReference type="Pfam" id="PF04567"/>
    </source>
</evidence>
<evidence type="ECO:0000256" key="2">
    <source>
        <dbReference type="ARBA" id="ARBA00022478"/>
    </source>
</evidence>
<comment type="catalytic activity">
    <reaction evidence="10">
        <text>RNA(n) + a ribonucleoside 5'-triphosphate = RNA(n+1) + diphosphate</text>
        <dbReference type="Rhea" id="RHEA:21248"/>
        <dbReference type="Rhea" id="RHEA-COMP:14527"/>
        <dbReference type="Rhea" id="RHEA-COMP:17342"/>
        <dbReference type="ChEBI" id="CHEBI:33019"/>
        <dbReference type="ChEBI" id="CHEBI:61557"/>
        <dbReference type="ChEBI" id="CHEBI:140395"/>
        <dbReference type="EC" id="2.7.7.6"/>
    </reaction>
</comment>
<dbReference type="InterPro" id="IPR037034">
    <property type="entry name" value="RNA_pol_Rpb2_2_sf"/>
</dbReference>
<dbReference type="SUPFAM" id="SSF64484">
    <property type="entry name" value="beta and beta-prime subunits of DNA dependent RNA-polymerase"/>
    <property type="match status" value="1"/>
</dbReference>
<dbReference type="Pfam" id="PF04566">
    <property type="entry name" value="RNA_pol_Rpb2_4"/>
    <property type="match status" value="1"/>
</dbReference>
<reference evidence="18 19" key="1">
    <citation type="submission" date="2018-10" db="EMBL/GenBank/DDBJ databases">
        <title>Co-occurring genomic capacity for anaerobic methane metabolism and dissimilatory sulfite reduction discovered in the Korarchaeota.</title>
        <authorList>
            <person name="Mckay L.J."/>
            <person name="Dlakic M."/>
            <person name="Fields M.W."/>
            <person name="Delmont T.O."/>
            <person name="Eren A.M."/>
            <person name="Jay Z.J."/>
            <person name="Klingelsmith K.B."/>
            <person name="Rusch D.B."/>
            <person name="Inskeep W.P."/>
        </authorList>
    </citation>
    <scope>NUCLEOTIDE SEQUENCE [LARGE SCALE GENOMIC DNA]</scope>
    <source>
        <strain evidence="18 19">WS</strain>
    </source>
</reference>
<dbReference type="Pfam" id="PF04567">
    <property type="entry name" value="RNA_pol_Rpb2_5"/>
    <property type="match status" value="1"/>
</dbReference>
<dbReference type="GO" id="GO:0003899">
    <property type="term" value="F:DNA-directed RNA polymerase activity"/>
    <property type="evidence" value="ECO:0007669"/>
    <property type="project" value="UniProtKB-EC"/>
</dbReference>
<keyword evidence="7 10" id="KW-0804">Transcription</keyword>
<evidence type="ECO:0000259" key="15">
    <source>
        <dbReference type="Pfam" id="PF04565"/>
    </source>
</evidence>
<feature type="domain" description="DNA-directed RNA polymerase subunit 2 hybrid-binding" evidence="11">
    <location>
        <begin position="648"/>
        <end position="1024"/>
    </location>
</feature>
<evidence type="ECO:0000256" key="4">
    <source>
        <dbReference type="ARBA" id="ARBA00022695"/>
    </source>
</evidence>
<comment type="function">
    <text evidence="10">DNA-dependent RNA polymerase catalyzes the transcription of DNA into RNA using the four ribonucleoside triphosphates as substrates.</text>
</comment>
<name>A0A429G871_9CREN</name>
<evidence type="ECO:0000256" key="9">
    <source>
        <dbReference type="RuleBase" id="RU000434"/>
    </source>
</evidence>
<organism evidence="18 19">
    <name type="scientific">Candidatus Korarchaeum cryptofilum</name>
    <dbReference type="NCBI Taxonomy" id="498846"/>
    <lineage>
        <taxon>Archaea</taxon>
        <taxon>Thermoproteota</taxon>
        <taxon>Candidatus Korarchaeia</taxon>
        <taxon>Candidatus Korarchaeales</taxon>
        <taxon>Candidatus Korarchaeaceae</taxon>
        <taxon>Candidatus Korarchaeum</taxon>
    </lineage>
</organism>
<evidence type="ECO:0000256" key="1">
    <source>
        <dbReference type="ARBA" id="ARBA00006835"/>
    </source>
</evidence>
<dbReference type="Pfam" id="PF04563">
    <property type="entry name" value="RNA_pol_Rpb2_1"/>
    <property type="match status" value="1"/>
</dbReference>
<evidence type="ECO:0000313" key="19">
    <source>
        <dbReference type="Proteomes" id="UP000278149"/>
    </source>
</evidence>
<dbReference type="InterPro" id="IPR007121">
    <property type="entry name" value="RNA_pol_bsu_CS"/>
</dbReference>
<dbReference type="Gene3D" id="3.90.1100.10">
    <property type="match status" value="1"/>
</dbReference>
<dbReference type="PROSITE" id="PS01166">
    <property type="entry name" value="RNA_POL_BETA"/>
    <property type="match status" value="1"/>
</dbReference>
<dbReference type="InterPro" id="IPR007645">
    <property type="entry name" value="RNA_pol_Rpb2_3"/>
</dbReference>
<keyword evidence="4 10" id="KW-0548">Nucleotidyltransferase</keyword>
<comment type="similarity">
    <text evidence="1 9">Belongs to the RNA polymerase beta chain family.</text>
</comment>
<keyword evidence="6" id="KW-0862">Zinc</keyword>
<keyword evidence="3 10" id="KW-0808">Transferase</keyword>
<dbReference type="InterPro" id="IPR007641">
    <property type="entry name" value="RNA_pol_Rpb2_7"/>
</dbReference>
<evidence type="ECO:0000256" key="10">
    <source>
        <dbReference type="RuleBase" id="RU363031"/>
    </source>
</evidence>
<dbReference type="Pfam" id="PF04560">
    <property type="entry name" value="RNA_pol_Rpb2_7"/>
    <property type="match status" value="1"/>
</dbReference>
<dbReference type="Gene3D" id="3.90.1800.10">
    <property type="entry name" value="RNA polymerase alpha subunit dimerisation domain"/>
    <property type="match status" value="1"/>
</dbReference>
<dbReference type="AlphaFoldDB" id="A0A429G871"/>
<gene>
    <name evidence="18" type="ORF">D9Q81_01610</name>
</gene>
<dbReference type="InterPro" id="IPR014724">
    <property type="entry name" value="RNA_pol_RPB2_OB-fold"/>
</dbReference>
<dbReference type="InterPro" id="IPR007120">
    <property type="entry name" value="DNA-dir_RNAP_su2_dom"/>
</dbReference>
<evidence type="ECO:0000256" key="7">
    <source>
        <dbReference type="ARBA" id="ARBA00023163"/>
    </source>
</evidence>
<proteinExistence type="inferred from homology"/>
<dbReference type="EMBL" id="RCOR01000014">
    <property type="protein sequence ID" value="RSN70037.1"/>
    <property type="molecule type" value="Genomic_DNA"/>
</dbReference>
<dbReference type="Gene3D" id="3.90.1070.20">
    <property type="match status" value="1"/>
</dbReference>
<dbReference type="InterPro" id="IPR007646">
    <property type="entry name" value="RNA_pol_Rpb2_4"/>
</dbReference>